<evidence type="ECO:0000256" key="5">
    <source>
        <dbReference type="HAMAP-Rule" id="MF_00014"/>
    </source>
</evidence>
<dbReference type="InterPro" id="IPR011033">
    <property type="entry name" value="PRC_barrel-like_sf"/>
</dbReference>
<feature type="region of interest" description="Disordered" evidence="6">
    <location>
        <begin position="186"/>
        <end position="212"/>
    </location>
</feature>
<evidence type="ECO:0000313" key="10">
    <source>
        <dbReference type="Proteomes" id="UP000323221"/>
    </source>
</evidence>
<dbReference type="Proteomes" id="UP000323221">
    <property type="component" value="Unassembled WGS sequence"/>
</dbReference>
<evidence type="ECO:0000256" key="1">
    <source>
        <dbReference type="ARBA" id="ARBA00022490"/>
    </source>
</evidence>
<dbReference type="HAMAP" id="MF_00014">
    <property type="entry name" value="Ribosome_mat_RimM"/>
    <property type="match status" value="1"/>
</dbReference>
<dbReference type="InterPro" id="IPR056792">
    <property type="entry name" value="PRC_RimM"/>
</dbReference>
<name>A0A5M8QDV2_9MICO</name>
<comment type="function">
    <text evidence="5">An accessory protein needed during the final step in the assembly of 30S ribosomal subunit, possibly for assembly of the head region. Essential for efficient processing of 16S rRNA. May be needed both before and after RbfA during the maturation of 16S rRNA. It has affinity for free ribosomal 30S subunits but not for 70S ribosomes.</text>
</comment>
<keyword evidence="1 5" id="KW-0963">Cytoplasm</keyword>
<feature type="region of interest" description="Disordered" evidence="6">
    <location>
        <begin position="225"/>
        <end position="245"/>
    </location>
</feature>
<keyword evidence="4 5" id="KW-0143">Chaperone</keyword>
<dbReference type="GO" id="GO:0042274">
    <property type="term" value="P:ribosomal small subunit biogenesis"/>
    <property type="evidence" value="ECO:0007669"/>
    <property type="project" value="UniProtKB-UniRule"/>
</dbReference>
<dbReference type="AlphaFoldDB" id="A0A5M8QDV2"/>
<comment type="subcellular location">
    <subcellularLocation>
        <location evidence="5">Cytoplasm</location>
    </subcellularLocation>
</comment>
<dbReference type="SUPFAM" id="SSF50346">
    <property type="entry name" value="PRC-barrel domain"/>
    <property type="match status" value="1"/>
</dbReference>
<reference evidence="9 10" key="1">
    <citation type="submission" date="2019-08" db="EMBL/GenBank/DDBJ databases">
        <title>Agrococcus lahaulensis sp. nov., isolated from a cold desert of the Indian Himalayas.</title>
        <authorList>
            <person name="Qu J.H."/>
        </authorList>
    </citation>
    <scope>NUCLEOTIDE SEQUENCE [LARGE SCALE GENOMIC DNA]</scope>
    <source>
        <strain evidence="9 10">NS18</strain>
    </source>
</reference>
<evidence type="ECO:0000259" key="7">
    <source>
        <dbReference type="Pfam" id="PF01782"/>
    </source>
</evidence>
<dbReference type="GO" id="GO:0043022">
    <property type="term" value="F:ribosome binding"/>
    <property type="evidence" value="ECO:0007669"/>
    <property type="project" value="InterPro"/>
</dbReference>
<dbReference type="PANTHER" id="PTHR33692">
    <property type="entry name" value="RIBOSOME MATURATION FACTOR RIMM"/>
    <property type="match status" value="1"/>
</dbReference>
<feature type="domain" description="RimM N-terminal" evidence="7">
    <location>
        <begin position="14"/>
        <end position="99"/>
    </location>
</feature>
<organism evidence="9 10">
    <name type="scientific">Agrococcus sediminis</name>
    <dbReference type="NCBI Taxonomy" id="2599924"/>
    <lineage>
        <taxon>Bacteria</taxon>
        <taxon>Bacillati</taxon>
        <taxon>Actinomycetota</taxon>
        <taxon>Actinomycetes</taxon>
        <taxon>Micrococcales</taxon>
        <taxon>Microbacteriaceae</taxon>
        <taxon>Agrococcus</taxon>
    </lineage>
</organism>
<gene>
    <name evidence="5 9" type="primary">rimM</name>
    <name evidence="9" type="ORF">FQ330_08980</name>
</gene>
<feature type="domain" description="Ribosome maturation factor RimM PRC barrel" evidence="8">
    <location>
        <begin position="112"/>
        <end position="178"/>
    </location>
</feature>
<dbReference type="Pfam" id="PF24986">
    <property type="entry name" value="PRC_RimM"/>
    <property type="match status" value="1"/>
</dbReference>
<evidence type="ECO:0000256" key="4">
    <source>
        <dbReference type="ARBA" id="ARBA00023186"/>
    </source>
</evidence>
<keyword evidence="2 5" id="KW-0690">Ribosome biogenesis</keyword>
<comment type="subunit">
    <text evidence="5">Binds ribosomal protein uS19.</text>
</comment>
<evidence type="ECO:0000256" key="3">
    <source>
        <dbReference type="ARBA" id="ARBA00022552"/>
    </source>
</evidence>
<dbReference type="GO" id="GO:0006364">
    <property type="term" value="P:rRNA processing"/>
    <property type="evidence" value="ECO:0007669"/>
    <property type="project" value="UniProtKB-UniRule"/>
</dbReference>
<protein>
    <recommendedName>
        <fullName evidence="5">Ribosome maturation factor RimM</fullName>
    </recommendedName>
</protein>
<dbReference type="SUPFAM" id="SSF50447">
    <property type="entry name" value="Translation proteins"/>
    <property type="match status" value="1"/>
</dbReference>
<dbReference type="EMBL" id="VOIR01000014">
    <property type="protein sequence ID" value="KAA6433144.1"/>
    <property type="molecule type" value="Genomic_DNA"/>
</dbReference>
<dbReference type="InterPro" id="IPR011961">
    <property type="entry name" value="RimM"/>
</dbReference>
<keyword evidence="10" id="KW-1185">Reference proteome</keyword>
<comment type="domain">
    <text evidence="5">The PRC barrel domain binds ribosomal protein uS19.</text>
</comment>
<accession>A0A5M8QDV2</accession>
<dbReference type="InterPro" id="IPR009000">
    <property type="entry name" value="Transl_B-barrel_sf"/>
</dbReference>
<dbReference type="Gene3D" id="2.30.30.240">
    <property type="entry name" value="PRC-barrel domain"/>
    <property type="match status" value="1"/>
</dbReference>
<dbReference type="Gene3D" id="2.40.30.60">
    <property type="entry name" value="RimM"/>
    <property type="match status" value="1"/>
</dbReference>
<evidence type="ECO:0000256" key="6">
    <source>
        <dbReference type="SAM" id="MobiDB-lite"/>
    </source>
</evidence>
<evidence type="ECO:0000313" key="9">
    <source>
        <dbReference type="EMBL" id="KAA6433144.1"/>
    </source>
</evidence>
<dbReference type="PANTHER" id="PTHR33692:SF1">
    <property type="entry name" value="RIBOSOME MATURATION FACTOR RIMM"/>
    <property type="match status" value="1"/>
</dbReference>
<comment type="caution">
    <text evidence="9">The sequence shown here is derived from an EMBL/GenBank/DDBJ whole genome shotgun (WGS) entry which is preliminary data.</text>
</comment>
<dbReference type="GO" id="GO:0005737">
    <property type="term" value="C:cytoplasm"/>
    <property type="evidence" value="ECO:0007669"/>
    <property type="project" value="UniProtKB-SubCell"/>
</dbReference>
<comment type="similarity">
    <text evidence="5">Belongs to the RimM family.</text>
</comment>
<evidence type="ECO:0000259" key="8">
    <source>
        <dbReference type="Pfam" id="PF24986"/>
    </source>
</evidence>
<dbReference type="Pfam" id="PF01782">
    <property type="entry name" value="RimM"/>
    <property type="match status" value="1"/>
</dbReference>
<dbReference type="NCBIfam" id="TIGR02273">
    <property type="entry name" value="16S_RimM"/>
    <property type="match status" value="1"/>
</dbReference>
<evidence type="ECO:0000256" key="2">
    <source>
        <dbReference type="ARBA" id="ARBA00022517"/>
    </source>
</evidence>
<dbReference type="OrthoDB" id="5381335at2"/>
<dbReference type="GO" id="GO:0005840">
    <property type="term" value="C:ribosome"/>
    <property type="evidence" value="ECO:0007669"/>
    <property type="project" value="InterPro"/>
</dbReference>
<dbReference type="InterPro" id="IPR036976">
    <property type="entry name" value="RimM_N_sf"/>
</dbReference>
<keyword evidence="3 5" id="KW-0698">rRNA processing</keyword>
<sequence>MARPAVPARTQLRVGRLARAHGLKGAIKVELYTDEPERRFVPGARFALQVPTSSKWHGKSIELLELRVYNGSPVAFFAGVTDRTEAESLIKAVLWVEQDATELPAEPDAWYVHQLAGLDVWRDGERIGRVIRVDPLPAQDMLIVEHRGEEVMVPFVKAIVPEVDLRAGRITVTPPPGLFEELEAADDEPNAPATSGGDAAADDDAAPVAATGAAADAALADAMVADVPAEPEASADGAGDPPARG</sequence>
<dbReference type="InterPro" id="IPR002676">
    <property type="entry name" value="RimM_N"/>
</dbReference>
<proteinExistence type="inferred from homology"/>